<name>A0A9Q0ZHJ6_SALPP</name>
<dbReference type="OrthoDB" id="10036779at2759"/>
<reference evidence="1" key="2">
    <citation type="journal article" date="2023" name="Int. J. Mol. Sci.">
        <title>De Novo Assembly and Annotation of 11 Diverse Shrub Willow (Salix) Genomes Reveals Novel Gene Organization in Sex-Linked Regions.</title>
        <authorList>
            <person name="Hyden B."/>
            <person name="Feng K."/>
            <person name="Yates T.B."/>
            <person name="Jawdy S."/>
            <person name="Cereghino C."/>
            <person name="Smart L.B."/>
            <person name="Muchero W."/>
        </authorList>
    </citation>
    <scope>NUCLEOTIDE SEQUENCE</scope>
    <source>
        <tissue evidence="1">Shoot tip</tissue>
    </source>
</reference>
<proteinExistence type="predicted"/>
<accession>A0A9Q0ZHJ6</accession>
<evidence type="ECO:0000313" key="2">
    <source>
        <dbReference type="Proteomes" id="UP001151532"/>
    </source>
</evidence>
<sequence length="151" mass="16664">MLDAHDNHVGKGLEVQLNVDGFCILDKEGSTRKVNGVDLAEIDGGEVSITNLHSCNGPEFIFQLHFSIKQDVASTRSSGSRASQEANARIKCVYFPISEGKENIEKILENLKDQGCGNGESFETFTHVSIRRLGCLLPDARWVIYLSCYIS</sequence>
<dbReference type="EMBL" id="JAPFFK010000011">
    <property type="protein sequence ID" value="KAJ6734607.1"/>
    <property type="molecule type" value="Genomic_DNA"/>
</dbReference>
<gene>
    <name evidence="1" type="ORF">OIU79_001804</name>
</gene>
<keyword evidence="2" id="KW-1185">Reference proteome</keyword>
<protein>
    <submittedName>
        <fullName evidence="1">Uncharacterized protein</fullName>
    </submittedName>
</protein>
<organism evidence="1 2">
    <name type="scientific">Salix purpurea</name>
    <name type="common">Purple osier willow</name>
    <dbReference type="NCBI Taxonomy" id="77065"/>
    <lineage>
        <taxon>Eukaryota</taxon>
        <taxon>Viridiplantae</taxon>
        <taxon>Streptophyta</taxon>
        <taxon>Embryophyta</taxon>
        <taxon>Tracheophyta</taxon>
        <taxon>Spermatophyta</taxon>
        <taxon>Magnoliopsida</taxon>
        <taxon>eudicotyledons</taxon>
        <taxon>Gunneridae</taxon>
        <taxon>Pentapetalae</taxon>
        <taxon>rosids</taxon>
        <taxon>fabids</taxon>
        <taxon>Malpighiales</taxon>
        <taxon>Salicaceae</taxon>
        <taxon>Saliceae</taxon>
        <taxon>Salix</taxon>
    </lineage>
</organism>
<comment type="caution">
    <text evidence="1">The sequence shown here is derived from an EMBL/GenBank/DDBJ whole genome shotgun (WGS) entry which is preliminary data.</text>
</comment>
<evidence type="ECO:0000313" key="1">
    <source>
        <dbReference type="EMBL" id="KAJ6734607.1"/>
    </source>
</evidence>
<reference evidence="1" key="1">
    <citation type="submission" date="2022-11" db="EMBL/GenBank/DDBJ databases">
        <authorList>
            <person name="Hyden B.L."/>
            <person name="Feng K."/>
            <person name="Yates T."/>
            <person name="Jawdy S."/>
            <person name="Smart L.B."/>
            <person name="Muchero W."/>
        </authorList>
    </citation>
    <scope>NUCLEOTIDE SEQUENCE</scope>
    <source>
        <tissue evidence="1">Shoot tip</tissue>
    </source>
</reference>
<dbReference type="AlphaFoldDB" id="A0A9Q0ZHJ6"/>
<dbReference type="Proteomes" id="UP001151532">
    <property type="component" value="Chromosome 17"/>
</dbReference>